<organism evidence="1 2">
    <name type="scientific">Dioscorea zingiberensis</name>
    <dbReference type="NCBI Taxonomy" id="325984"/>
    <lineage>
        <taxon>Eukaryota</taxon>
        <taxon>Viridiplantae</taxon>
        <taxon>Streptophyta</taxon>
        <taxon>Embryophyta</taxon>
        <taxon>Tracheophyta</taxon>
        <taxon>Spermatophyta</taxon>
        <taxon>Magnoliopsida</taxon>
        <taxon>Liliopsida</taxon>
        <taxon>Dioscoreales</taxon>
        <taxon>Dioscoreaceae</taxon>
        <taxon>Dioscorea</taxon>
    </lineage>
</organism>
<keyword evidence="2" id="KW-1185">Reference proteome</keyword>
<comment type="caution">
    <text evidence="1">The sequence shown here is derived from an EMBL/GenBank/DDBJ whole genome shotgun (WGS) entry which is preliminary data.</text>
</comment>
<evidence type="ECO:0000313" key="2">
    <source>
        <dbReference type="Proteomes" id="UP001085076"/>
    </source>
</evidence>
<evidence type="ECO:0000313" key="1">
    <source>
        <dbReference type="EMBL" id="KAJ0981263.1"/>
    </source>
</evidence>
<reference evidence="1" key="2">
    <citation type="journal article" date="2022" name="Hortic Res">
        <title>The genome of Dioscorea zingiberensis sheds light on the biosynthesis, origin and evolution of the medicinally important diosgenin saponins.</title>
        <authorList>
            <person name="Li Y."/>
            <person name="Tan C."/>
            <person name="Li Z."/>
            <person name="Guo J."/>
            <person name="Li S."/>
            <person name="Chen X."/>
            <person name="Wang C."/>
            <person name="Dai X."/>
            <person name="Yang H."/>
            <person name="Song W."/>
            <person name="Hou L."/>
            <person name="Xu J."/>
            <person name="Tong Z."/>
            <person name="Xu A."/>
            <person name="Yuan X."/>
            <person name="Wang W."/>
            <person name="Yang Q."/>
            <person name="Chen L."/>
            <person name="Sun Z."/>
            <person name="Wang K."/>
            <person name="Pan B."/>
            <person name="Chen J."/>
            <person name="Bao Y."/>
            <person name="Liu F."/>
            <person name="Qi X."/>
            <person name="Gang D.R."/>
            <person name="Wen J."/>
            <person name="Li J."/>
        </authorList>
    </citation>
    <scope>NUCLEOTIDE SEQUENCE</scope>
    <source>
        <strain evidence="1">Dzin_1.0</strain>
    </source>
</reference>
<sequence>MDLLRPIIALGSCYATNDWSSCAIVNAWERFNSKFNKIKPITSDRLFTPYLSGPTKAQEKTHCDAVFVIYFSTVSYDKVHKTSEKKRINCTIFL</sequence>
<accession>A0A9D5CZI3</accession>
<dbReference type="Proteomes" id="UP001085076">
    <property type="component" value="Miscellaneous, Linkage group lg02"/>
</dbReference>
<reference evidence="1" key="1">
    <citation type="submission" date="2021-03" db="EMBL/GenBank/DDBJ databases">
        <authorList>
            <person name="Li Z."/>
            <person name="Yang C."/>
        </authorList>
    </citation>
    <scope>NUCLEOTIDE SEQUENCE</scope>
    <source>
        <strain evidence="1">Dzin_1.0</strain>
        <tissue evidence="1">Leaf</tissue>
    </source>
</reference>
<dbReference type="AlphaFoldDB" id="A0A9D5CZI3"/>
<proteinExistence type="predicted"/>
<name>A0A9D5CZI3_9LILI</name>
<dbReference type="EMBL" id="JAGGNH010000002">
    <property type="protein sequence ID" value="KAJ0981263.1"/>
    <property type="molecule type" value="Genomic_DNA"/>
</dbReference>
<protein>
    <submittedName>
        <fullName evidence="1">Uncharacterized protein</fullName>
    </submittedName>
</protein>
<gene>
    <name evidence="1" type="ORF">J5N97_009518</name>
</gene>